<dbReference type="SUPFAM" id="SSF109993">
    <property type="entry name" value="VPS9 domain"/>
    <property type="match status" value="1"/>
</dbReference>
<dbReference type="Pfam" id="PF02204">
    <property type="entry name" value="VPS9"/>
    <property type="match status" value="1"/>
</dbReference>
<evidence type="ECO:0000259" key="2">
    <source>
        <dbReference type="PROSITE" id="PS51205"/>
    </source>
</evidence>
<keyword evidence="4" id="KW-1185">Reference proteome</keyword>
<dbReference type="InterPro" id="IPR041545">
    <property type="entry name" value="DUF5601"/>
</dbReference>
<dbReference type="GO" id="GO:0016192">
    <property type="term" value="P:vesicle-mediated transport"/>
    <property type="evidence" value="ECO:0007669"/>
    <property type="project" value="InterPro"/>
</dbReference>
<dbReference type="InterPro" id="IPR003123">
    <property type="entry name" value="VPS9"/>
</dbReference>
<dbReference type="Gene3D" id="1.25.40.10">
    <property type="entry name" value="Tetratricopeptide repeat domain"/>
    <property type="match status" value="1"/>
</dbReference>
<evidence type="ECO:0000313" key="4">
    <source>
        <dbReference type="Proteomes" id="UP001445335"/>
    </source>
</evidence>
<dbReference type="PROSITE" id="PS51205">
    <property type="entry name" value="VPS9"/>
    <property type="match status" value="1"/>
</dbReference>
<name>A0AAW1RMJ0_9CHLO</name>
<organism evidence="3 4">
    <name type="scientific">Elliptochloris bilobata</name>
    <dbReference type="NCBI Taxonomy" id="381761"/>
    <lineage>
        <taxon>Eukaryota</taxon>
        <taxon>Viridiplantae</taxon>
        <taxon>Chlorophyta</taxon>
        <taxon>core chlorophytes</taxon>
        <taxon>Trebouxiophyceae</taxon>
        <taxon>Trebouxiophyceae incertae sedis</taxon>
        <taxon>Elliptochloris clade</taxon>
        <taxon>Elliptochloris</taxon>
    </lineage>
</organism>
<dbReference type="InterPro" id="IPR011990">
    <property type="entry name" value="TPR-like_helical_dom_sf"/>
</dbReference>
<feature type="region of interest" description="Disordered" evidence="1">
    <location>
        <begin position="383"/>
        <end position="433"/>
    </location>
</feature>
<dbReference type="PANTHER" id="PTHR23101">
    <property type="entry name" value="RAB GDP/GTP EXCHANGE FACTOR"/>
    <property type="match status" value="1"/>
</dbReference>
<dbReference type="AlphaFoldDB" id="A0AAW1RMJ0"/>
<dbReference type="Gene3D" id="1.20.1050.80">
    <property type="entry name" value="VPS9 domain"/>
    <property type="match status" value="1"/>
</dbReference>
<sequence>MADPEALEEASKALSFAEFLERMKEPAAADLVRSIKSFIKIFEERKPDPDRDSALVQNFLAKSEYTFRQHPVWSSAPAAHQAQAVEGLEKYLMTKIYHKIFGVSELDRERDEALSLRMAALNFIQPKHLDIPELYSDEKAWQLAIKELHKINNYKAPRDKLVCILNCCRVINNLLHAAVAAGEARGADDFLPVLIFVVVHAAPPQLASNLEYIQRFRMQSRMASESAYFFTQLYSAASFIETINTNSLSMDADEFIARMVTAGGVPAGGFPPPLHPPPPPPQAPFPGVAELEREGAAAVVALEAAGQLHRRHRFVYAAAPDLRVADVSALLAAYKELALRYEALSGAVTARAGAGGERQLAAAGGPVTPLLGSGLGSGLSGMGAATSAPVESRSAGFGKLSEKKAAKRGKAAQKQQKQQNTADKAIGQAPHRPVDERYVAKQLELEGQPDADTEFQKRLERLRAATAATSEAAAAADAAVSTSILDRAPMSAGPAPRRAAPDNVESEGGGFGPGQIALAALPLVLAAVFVLADVDVGGGSAPQPTAAQQKRQLADAERAELQKQVAGFEARLAAEAGDREALRGGGAAALALGDAPRASELLTRLTEAAPGDAEAWQLLAEARGAAADLKGAAAAYERASAALPAPTLDVLQGLAGALVADAQPQRAVEVIKAERGRAEASPENGNPGPTTYELDMLLAKTYAQWSNHAADALKVYGGLIAQAPNDYRAYLARGVLLGSDGQKADAQRMFLQARFLAPPTARPVVDRVIANAGF</sequence>
<comment type="caution">
    <text evidence="3">The sequence shown here is derived from an EMBL/GenBank/DDBJ whole genome shotgun (WGS) entry which is preliminary data.</text>
</comment>
<protein>
    <recommendedName>
        <fullName evidence="2">VPS9 domain-containing protein</fullName>
    </recommendedName>
</protein>
<dbReference type="EMBL" id="JALJOU010000030">
    <property type="protein sequence ID" value="KAK9835042.1"/>
    <property type="molecule type" value="Genomic_DNA"/>
</dbReference>
<dbReference type="Proteomes" id="UP001445335">
    <property type="component" value="Unassembled WGS sequence"/>
</dbReference>
<proteinExistence type="predicted"/>
<evidence type="ECO:0000256" key="1">
    <source>
        <dbReference type="SAM" id="MobiDB-lite"/>
    </source>
</evidence>
<dbReference type="InterPro" id="IPR045046">
    <property type="entry name" value="Vps9-like"/>
</dbReference>
<dbReference type="GO" id="GO:0005829">
    <property type="term" value="C:cytosol"/>
    <property type="evidence" value="ECO:0007669"/>
    <property type="project" value="TreeGrafter"/>
</dbReference>
<accession>A0AAW1RMJ0</accession>
<dbReference type="Gene3D" id="1.10.246.120">
    <property type="match status" value="1"/>
</dbReference>
<dbReference type="GO" id="GO:0031267">
    <property type="term" value="F:small GTPase binding"/>
    <property type="evidence" value="ECO:0007669"/>
    <property type="project" value="TreeGrafter"/>
</dbReference>
<dbReference type="SUPFAM" id="SSF48452">
    <property type="entry name" value="TPR-like"/>
    <property type="match status" value="1"/>
</dbReference>
<dbReference type="GO" id="GO:0030139">
    <property type="term" value="C:endocytic vesicle"/>
    <property type="evidence" value="ECO:0007669"/>
    <property type="project" value="TreeGrafter"/>
</dbReference>
<feature type="compositionally biased region" description="Low complexity" evidence="1">
    <location>
        <begin position="412"/>
        <end position="425"/>
    </location>
</feature>
<gene>
    <name evidence="3" type="ORF">WJX81_006516</name>
</gene>
<dbReference type="GO" id="GO:0005085">
    <property type="term" value="F:guanyl-nucleotide exchange factor activity"/>
    <property type="evidence" value="ECO:0007669"/>
    <property type="project" value="InterPro"/>
</dbReference>
<dbReference type="Pfam" id="PF18151">
    <property type="entry name" value="DUF5601"/>
    <property type="match status" value="1"/>
</dbReference>
<reference evidence="3 4" key="1">
    <citation type="journal article" date="2024" name="Nat. Commun.">
        <title>Phylogenomics reveals the evolutionary origins of lichenization in chlorophyte algae.</title>
        <authorList>
            <person name="Puginier C."/>
            <person name="Libourel C."/>
            <person name="Otte J."/>
            <person name="Skaloud P."/>
            <person name="Haon M."/>
            <person name="Grisel S."/>
            <person name="Petersen M."/>
            <person name="Berrin J.G."/>
            <person name="Delaux P.M."/>
            <person name="Dal Grande F."/>
            <person name="Keller J."/>
        </authorList>
    </citation>
    <scope>NUCLEOTIDE SEQUENCE [LARGE SCALE GENOMIC DNA]</scope>
    <source>
        <strain evidence="3 4">SAG 245.80</strain>
    </source>
</reference>
<dbReference type="SMART" id="SM00167">
    <property type="entry name" value="VPS9"/>
    <property type="match status" value="1"/>
</dbReference>
<feature type="region of interest" description="Disordered" evidence="1">
    <location>
        <begin position="487"/>
        <end position="507"/>
    </location>
</feature>
<evidence type="ECO:0000313" key="3">
    <source>
        <dbReference type="EMBL" id="KAK9835042.1"/>
    </source>
</evidence>
<feature type="domain" description="VPS9" evidence="2">
    <location>
        <begin position="108"/>
        <end position="249"/>
    </location>
</feature>
<dbReference type="InterPro" id="IPR037191">
    <property type="entry name" value="VPS9_dom_sf"/>
</dbReference>
<dbReference type="PANTHER" id="PTHR23101:SF25">
    <property type="entry name" value="GTPASE-ACTIVATING PROTEIN AND VPS9 DOMAIN-CONTAINING PROTEIN 1"/>
    <property type="match status" value="1"/>
</dbReference>